<feature type="domain" description="Glycosyl hydrolase family 92" evidence="2">
    <location>
        <begin position="291"/>
        <end position="748"/>
    </location>
</feature>
<evidence type="ECO:0000259" key="3">
    <source>
        <dbReference type="Pfam" id="PF17678"/>
    </source>
</evidence>
<accession>A1S294</accession>
<dbReference type="GO" id="GO:0005975">
    <property type="term" value="P:carbohydrate metabolic process"/>
    <property type="evidence" value="ECO:0007669"/>
    <property type="project" value="InterPro"/>
</dbReference>
<gene>
    <name evidence="4" type="ordered locus">Sama_0289</name>
</gene>
<dbReference type="InterPro" id="IPR012939">
    <property type="entry name" value="Glyco_hydro_92"/>
</dbReference>
<reference evidence="4 5" key="1">
    <citation type="submission" date="2006-12" db="EMBL/GenBank/DDBJ databases">
        <title>Complete sequence of Shewanella amazonensis SB2B.</title>
        <authorList>
            <consortium name="US DOE Joint Genome Institute"/>
            <person name="Copeland A."/>
            <person name="Lucas S."/>
            <person name="Lapidus A."/>
            <person name="Barry K."/>
            <person name="Detter J.C."/>
            <person name="Glavina del Rio T."/>
            <person name="Hammon N."/>
            <person name="Israni S."/>
            <person name="Dalin E."/>
            <person name="Tice H."/>
            <person name="Pitluck S."/>
            <person name="Munk A.C."/>
            <person name="Brettin T."/>
            <person name="Bruce D."/>
            <person name="Han C."/>
            <person name="Tapia R."/>
            <person name="Gilna P."/>
            <person name="Schmutz J."/>
            <person name="Larimer F."/>
            <person name="Land M."/>
            <person name="Hauser L."/>
            <person name="Kyrpides N."/>
            <person name="Mikhailova N."/>
            <person name="Fredrickson J."/>
            <person name="Richardson P."/>
        </authorList>
    </citation>
    <scope>NUCLEOTIDE SEQUENCE [LARGE SCALE GENOMIC DNA]</scope>
    <source>
        <strain evidence="5">ATCC BAA-1098 / SB2B</strain>
    </source>
</reference>
<dbReference type="Proteomes" id="UP000009175">
    <property type="component" value="Chromosome"/>
</dbReference>
<dbReference type="InterPro" id="IPR041371">
    <property type="entry name" value="GH92_N"/>
</dbReference>
<feature type="signal peptide" evidence="1">
    <location>
        <begin position="1"/>
        <end position="17"/>
    </location>
</feature>
<dbReference type="InterPro" id="IPR014718">
    <property type="entry name" value="GH-type_carb-bd"/>
</dbReference>
<dbReference type="NCBIfam" id="TIGR01180">
    <property type="entry name" value="aman2_put"/>
    <property type="match status" value="1"/>
</dbReference>
<keyword evidence="5" id="KW-1185">Reference proteome</keyword>
<dbReference type="OrthoDB" id="9804511at2"/>
<dbReference type="RefSeq" id="WP_011758410.1">
    <property type="nucleotide sequence ID" value="NC_008700.1"/>
</dbReference>
<dbReference type="GO" id="GO:0000224">
    <property type="term" value="F:peptide-N4-(N-acetyl-beta-glucosaminyl)asparagine amidase activity"/>
    <property type="evidence" value="ECO:0007669"/>
    <property type="project" value="TreeGrafter"/>
</dbReference>
<dbReference type="CAZy" id="GH92">
    <property type="family name" value="Glycoside Hydrolase Family 92"/>
</dbReference>
<dbReference type="HOGENOM" id="CLU_003690_2_2_6"/>
<organism evidence="4 5">
    <name type="scientific">Shewanella amazonensis (strain ATCC BAA-1098 / SB2B)</name>
    <dbReference type="NCBI Taxonomy" id="326297"/>
    <lineage>
        <taxon>Bacteria</taxon>
        <taxon>Pseudomonadati</taxon>
        <taxon>Pseudomonadota</taxon>
        <taxon>Gammaproteobacteria</taxon>
        <taxon>Alteromonadales</taxon>
        <taxon>Shewanellaceae</taxon>
        <taxon>Shewanella</taxon>
    </lineage>
</organism>
<evidence type="ECO:0000313" key="4">
    <source>
        <dbReference type="EMBL" id="ABL98500.1"/>
    </source>
</evidence>
<dbReference type="Pfam" id="PF07971">
    <property type="entry name" value="Glyco_hydro_92"/>
    <property type="match status" value="1"/>
</dbReference>
<dbReference type="Gene3D" id="1.20.1050.60">
    <property type="entry name" value="alpha-1,2-mannosidase"/>
    <property type="match status" value="1"/>
</dbReference>
<dbReference type="Gene3D" id="3.30.2080.10">
    <property type="entry name" value="GH92 mannosidase domain"/>
    <property type="match status" value="1"/>
</dbReference>
<evidence type="ECO:0000259" key="2">
    <source>
        <dbReference type="Pfam" id="PF07971"/>
    </source>
</evidence>
<dbReference type="PANTHER" id="PTHR12143">
    <property type="entry name" value="PEPTIDE N-GLYCANASE PNGASE -RELATED"/>
    <property type="match status" value="1"/>
</dbReference>
<dbReference type="KEGG" id="saz:Sama_0289"/>
<protein>
    <submittedName>
        <fullName evidence="4">Putative alpha-1,2-mannosidase</fullName>
    </submittedName>
</protein>
<dbReference type="EMBL" id="CP000507">
    <property type="protein sequence ID" value="ABL98500.1"/>
    <property type="molecule type" value="Genomic_DNA"/>
</dbReference>
<dbReference type="Gene3D" id="1.20.1610.10">
    <property type="entry name" value="alpha-1,2-mannosidases domains"/>
    <property type="match status" value="1"/>
</dbReference>
<sequence length="751" mass="83813">MKKIAALLLTASLAACNQQPSQVQSHEQQKPTSQSQMEHAADVLAYVDPFIGTDGKGKTFPGATVPHGMVQLSPDNGRTGWDWIAGYFYPDNIIAGFSHTHLSGTGAGDLYDISFMPLTRPFKRVQTEGGPADGTIVSHFSHEQEQASPGYYRVRLQDYEIKVELTAGARSGLQRYSFPTTATEGVVRLDLGYSRNWDKTVATHVEIIDAYSIGGYRKSTGWAEDQRVYFYSRFSQPIASQLLFVDGKQVSHTQAEADNIALELNFDLAQSQSKDRSLLVHTAISSVSIDNALANLEADGKLLDFPGTLAAAKDAWRGELAKVRVSASEDNLRQFYTAMYHASLAPRLFSDTDGSYKGPDGAIHQAEGHPRYEFFSLWDTFRALHPWKTLVDQARTREMMDSMMDHYRVAGRLPVWIFQGNETDMMLGYHSVPVLVDAYLKGLTDIDGEHLLNAALHSAKQEAFGLASYQQLGFVPYTERKWNVALTLEYAFDDWAIARLAKALGKEDIYQEFATRSQNYRRHFDAQTGFMRALDPHGQFRLPFDPNAYHPEDYCEANAWQYSFFVPHDVAGMIEMMGGSAAVSAKLDAMFGTEQALDEFPEWISGYIGQYVHGNEPSHHVPYLYQYLGEAHKTQRLVRQIMHELYTTAPDGLAGNEDAGQMSAWYLFSALGFYPVDPVSGEYVLGSPEVDSADIQLENGNVFKIRTINQGPEHVYVKQVTLNGKPLNGYILRHSDILAGGELVFTMSPQP</sequence>
<keyword evidence="1" id="KW-0732">Signal</keyword>
<dbReference type="GO" id="GO:0030246">
    <property type="term" value="F:carbohydrate binding"/>
    <property type="evidence" value="ECO:0007669"/>
    <property type="project" value="InterPro"/>
</dbReference>
<evidence type="ECO:0000313" key="5">
    <source>
        <dbReference type="Proteomes" id="UP000009175"/>
    </source>
</evidence>
<dbReference type="InterPro" id="IPR050883">
    <property type="entry name" value="PNGase"/>
</dbReference>
<dbReference type="AlphaFoldDB" id="A1S294"/>
<dbReference type="Gene3D" id="2.70.98.10">
    <property type="match status" value="1"/>
</dbReference>
<dbReference type="GO" id="GO:0005829">
    <property type="term" value="C:cytosol"/>
    <property type="evidence" value="ECO:0007669"/>
    <property type="project" value="TreeGrafter"/>
</dbReference>
<dbReference type="eggNOG" id="COG3537">
    <property type="taxonomic scope" value="Bacteria"/>
</dbReference>
<dbReference type="PANTHER" id="PTHR12143:SF39">
    <property type="entry name" value="SECRETED PROTEIN"/>
    <property type="match status" value="1"/>
</dbReference>
<dbReference type="SUPFAM" id="SSF48208">
    <property type="entry name" value="Six-hairpin glycosidases"/>
    <property type="match status" value="1"/>
</dbReference>
<dbReference type="Pfam" id="PF17678">
    <property type="entry name" value="Glyco_hydro_92N"/>
    <property type="match status" value="1"/>
</dbReference>
<dbReference type="PROSITE" id="PS51257">
    <property type="entry name" value="PROKAR_LIPOPROTEIN"/>
    <property type="match status" value="1"/>
</dbReference>
<feature type="chain" id="PRO_5002637064" evidence="1">
    <location>
        <begin position="18"/>
        <end position="751"/>
    </location>
</feature>
<dbReference type="STRING" id="326297.Sama_0289"/>
<dbReference type="InterPro" id="IPR005887">
    <property type="entry name" value="GH92_a_mannosidase_put"/>
</dbReference>
<proteinExistence type="predicted"/>
<dbReference type="FunFam" id="3.30.2080.10:FF:000001">
    <property type="entry name" value="Alpha-1,2-mannosidase subfamily"/>
    <property type="match status" value="1"/>
</dbReference>
<dbReference type="GO" id="GO:0006516">
    <property type="term" value="P:glycoprotein catabolic process"/>
    <property type="evidence" value="ECO:0007669"/>
    <property type="project" value="TreeGrafter"/>
</dbReference>
<feature type="domain" description="Glycosyl hydrolase family 92 N-terminal" evidence="3">
    <location>
        <begin position="46"/>
        <end position="285"/>
    </location>
</feature>
<evidence type="ECO:0000256" key="1">
    <source>
        <dbReference type="SAM" id="SignalP"/>
    </source>
</evidence>
<name>A1S294_SHEAM</name>
<dbReference type="InterPro" id="IPR008928">
    <property type="entry name" value="6-hairpin_glycosidase_sf"/>
</dbReference>